<dbReference type="SUPFAM" id="SSF109604">
    <property type="entry name" value="HD-domain/PDEase-like"/>
    <property type="match status" value="1"/>
</dbReference>
<name>A0A0F9H9U2_9ZZZZ</name>
<dbReference type="PANTHER" id="PTHR11373:SF4">
    <property type="entry name" value="DEOXYNUCLEOSIDE TRIPHOSPHATE TRIPHOSPHOHYDROLASE SAMHD1"/>
    <property type="match status" value="1"/>
</dbReference>
<dbReference type="PROSITE" id="PS00823">
    <property type="entry name" value="DEHYDRIN_2"/>
    <property type="match status" value="1"/>
</dbReference>
<comment type="caution">
    <text evidence="2">The sequence shown here is derived from an EMBL/GenBank/DDBJ whole genome shotgun (WGS) entry which is preliminary data.</text>
</comment>
<evidence type="ECO:0000259" key="1">
    <source>
        <dbReference type="PROSITE" id="PS51831"/>
    </source>
</evidence>
<organism evidence="2">
    <name type="scientific">marine sediment metagenome</name>
    <dbReference type="NCBI Taxonomy" id="412755"/>
    <lineage>
        <taxon>unclassified sequences</taxon>
        <taxon>metagenomes</taxon>
        <taxon>ecological metagenomes</taxon>
    </lineage>
</organism>
<dbReference type="InterPro" id="IPR045509">
    <property type="entry name" value="HD_assoc_2"/>
</dbReference>
<protein>
    <recommendedName>
        <fullName evidence="1">HD domain-containing protein</fullName>
    </recommendedName>
</protein>
<dbReference type="InterPro" id="IPR006674">
    <property type="entry name" value="HD_domain"/>
</dbReference>
<evidence type="ECO:0000313" key="2">
    <source>
        <dbReference type="EMBL" id="KKM07805.1"/>
    </source>
</evidence>
<dbReference type="AlphaFoldDB" id="A0A0F9H9U2"/>
<accession>A0A0F9H9U2</accession>
<dbReference type="EMBL" id="LAZR01015694">
    <property type="protein sequence ID" value="KKM07805.1"/>
    <property type="molecule type" value="Genomic_DNA"/>
</dbReference>
<dbReference type="InterPro" id="IPR030513">
    <property type="entry name" value="Dehydrin_CS"/>
</dbReference>
<dbReference type="GO" id="GO:0006203">
    <property type="term" value="P:dGTP catabolic process"/>
    <property type="evidence" value="ECO:0007669"/>
    <property type="project" value="TreeGrafter"/>
</dbReference>
<dbReference type="InterPro" id="IPR003607">
    <property type="entry name" value="HD/PDEase_dom"/>
</dbReference>
<dbReference type="PROSITE" id="PS51831">
    <property type="entry name" value="HD"/>
    <property type="match status" value="1"/>
</dbReference>
<dbReference type="GO" id="GO:0008832">
    <property type="term" value="F:dGTPase activity"/>
    <property type="evidence" value="ECO:0007669"/>
    <property type="project" value="TreeGrafter"/>
</dbReference>
<sequence length="581" mass="68396">MNLKDKLEKICSFIFDKYGNQVAKSRKLYIHDNIFGTLQFTKFERKIINSPFLQRLTNITQMGLAKSVYPGAVHNRFSHSLGVSHISERIYKEIIKKEEDRFKKSGKEDINTLKLAGLLHDIAHGPFSHLAEDVINSLVHFDYPQKDIDSQIYKRAGQDMRTRIAYHEYLAYHLLGTSDLKKFIESTYEKIPVDLDLIPLCITGNSYPEKDANGELSKRFADKYKTLFIKIINGYSDSDKIDYLLRDSMFSGLPLPADIDRLLSFFTIIMDERTNDYELGVSEKGARAFNLLLLSKSKMFPTVYHHHTTLACESLLEFGIIDAIKNVKEIYSGQKISKSIWPPISCGVDLLYYTDNSLLEYLRIIDNPISRDVVKRLNNRRHYRIIERFYTWELRRVLIIPKVEFRDYVSKKKDYKELDKELKDLWNNDRIEHEFVLNKAYKEYEKKPEAKIDQLYDLFENREKLLDFKKEMVSKDKSILKKLKEKLPGVEDETLIDYVIKIKINAKQKKISEAYKQQYIKTRDKFTDEQIILNLKDMGYAIPKSLDYQQIIFFGLPEFVEQLRPHIQTKIEEITGIKFKR</sequence>
<dbReference type="PANTHER" id="PTHR11373">
    <property type="entry name" value="DEOXYNUCLEOSIDE TRIPHOSPHATE TRIPHOSPHOHYDROLASE"/>
    <property type="match status" value="1"/>
</dbReference>
<dbReference type="SMART" id="SM00471">
    <property type="entry name" value="HDc"/>
    <property type="match status" value="1"/>
</dbReference>
<proteinExistence type="predicted"/>
<dbReference type="Pfam" id="PF01966">
    <property type="entry name" value="HD"/>
    <property type="match status" value="1"/>
</dbReference>
<gene>
    <name evidence="2" type="ORF">LCGC14_1730250</name>
</gene>
<feature type="domain" description="HD" evidence="1">
    <location>
        <begin position="76"/>
        <end position="198"/>
    </location>
</feature>
<dbReference type="Gene3D" id="1.10.3210.10">
    <property type="entry name" value="Hypothetical protein af1432"/>
    <property type="match status" value="1"/>
</dbReference>
<dbReference type="CDD" id="cd00077">
    <property type="entry name" value="HDc"/>
    <property type="match status" value="1"/>
</dbReference>
<dbReference type="Pfam" id="PF19276">
    <property type="entry name" value="HD_assoc_2"/>
    <property type="match status" value="1"/>
</dbReference>
<dbReference type="InterPro" id="IPR050135">
    <property type="entry name" value="dGTPase-like"/>
</dbReference>
<reference evidence="2" key="1">
    <citation type="journal article" date="2015" name="Nature">
        <title>Complex archaea that bridge the gap between prokaryotes and eukaryotes.</title>
        <authorList>
            <person name="Spang A."/>
            <person name="Saw J.H."/>
            <person name="Jorgensen S.L."/>
            <person name="Zaremba-Niedzwiedzka K."/>
            <person name="Martijn J."/>
            <person name="Lind A.E."/>
            <person name="van Eijk R."/>
            <person name="Schleper C."/>
            <person name="Guy L."/>
            <person name="Ettema T.J."/>
        </authorList>
    </citation>
    <scope>NUCLEOTIDE SEQUENCE</scope>
</reference>